<dbReference type="PANTHER" id="PTHR46202">
    <property type="entry name" value="DNA EXCISION REPAIR PROTEIN ERCC-8"/>
    <property type="match status" value="1"/>
</dbReference>
<dbReference type="Gene3D" id="2.130.10.10">
    <property type="entry name" value="YVTN repeat-like/Quinoprotein amine dehydrogenase"/>
    <property type="match status" value="1"/>
</dbReference>
<protein>
    <submittedName>
        <fullName evidence="3">WD_REPEATS_REGION domain-containing protein</fullName>
    </submittedName>
</protein>
<dbReference type="WBParaSite" id="ACOC_0000526701-mRNA-1">
    <property type="protein sequence ID" value="ACOC_0000526701-mRNA-1"/>
    <property type="gene ID" value="ACOC_0000526701"/>
</dbReference>
<dbReference type="EMBL" id="UYYA01003860">
    <property type="protein sequence ID" value="VDM56853.1"/>
    <property type="molecule type" value="Genomic_DNA"/>
</dbReference>
<sequence length="271" mass="30599">MKYWVWDLGSFCILESYKICESGKWKPQLHWNEIDKSNPLIALTNGTNHVPLYDLRIGDLAQILRINDTSVVGAVRWLPSKHHILFSGDNSGILARWDIRSNRGALSSTVIKKGTGIRGMRLTSDGKHLVVVLCNGAVILYDAVTMEVLAKYESRNLRKLSEKMLHALGQFAICDEGTSIRVALPTGDDIDWIRFSKGFRQEPRVTFCSTFSGHLSQVNACVYRVGSQQLYTAGSDRNVLCWAPESERHRLQLETETVKQSVLMNNWSDDD</sequence>
<dbReference type="STRING" id="334426.A0A0R3PKU4"/>
<dbReference type="SUPFAM" id="SSF50978">
    <property type="entry name" value="WD40 repeat-like"/>
    <property type="match status" value="1"/>
</dbReference>
<reference evidence="3" key="1">
    <citation type="submission" date="2017-02" db="UniProtKB">
        <authorList>
            <consortium name="WormBaseParasite"/>
        </authorList>
    </citation>
    <scope>IDENTIFICATION</scope>
</reference>
<keyword evidence="2" id="KW-1185">Reference proteome</keyword>
<dbReference type="InterPro" id="IPR036322">
    <property type="entry name" value="WD40_repeat_dom_sf"/>
</dbReference>
<dbReference type="InterPro" id="IPR001680">
    <property type="entry name" value="WD40_rpt"/>
</dbReference>
<dbReference type="AlphaFoldDB" id="A0A0R3PKU4"/>
<name>A0A0R3PKU4_ANGCS</name>
<dbReference type="GO" id="GO:0006283">
    <property type="term" value="P:transcription-coupled nucleotide-excision repair"/>
    <property type="evidence" value="ECO:0007669"/>
    <property type="project" value="InterPro"/>
</dbReference>
<dbReference type="GO" id="GO:0000209">
    <property type="term" value="P:protein polyubiquitination"/>
    <property type="evidence" value="ECO:0007669"/>
    <property type="project" value="TreeGrafter"/>
</dbReference>
<dbReference type="GO" id="GO:0043161">
    <property type="term" value="P:proteasome-mediated ubiquitin-dependent protein catabolic process"/>
    <property type="evidence" value="ECO:0007669"/>
    <property type="project" value="TreeGrafter"/>
</dbReference>
<reference evidence="1 2" key="2">
    <citation type="submission" date="2018-11" db="EMBL/GenBank/DDBJ databases">
        <authorList>
            <consortium name="Pathogen Informatics"/>
        </authorList>
    </citation>
    <scope>NUCLEOTIDE SEQUENCE [LARGE SCALE GENOMIC DNA]</scope>
    <source>
        <strain evidence="1 2">Costa Rica</strain>
    </source>
</reference>
<dbReference type="GO" id="GO:0031464">
    <property type="term" value="C:Cul4A-RING E3 ubiquitin ligase complex"/>
    <property type="evidence" value="ECO:0007669"/>
    <property type="project" value="TreeGrafter"/>
</dbReference>
<dbReference type="SMART" id="SM00320">
    <property type="entry name" value="WD40"/>
    <property type="match status" value="3"/>
</dbReference>
<dbReference type="PANTHER" id="PTHR46202:SF1">
    <property type="entry name" value="DNA EXCISION REPAIR PROTEIN ERCC-8"/>
    <property type="match status" value="1"/>
</dbReference>
<dbReference type="OrthoDB" id="361494at2759"/>
<dbReference type="GO" id="GO:0000109">
    <property type="term" value="C:nucleotide-excision repair complex"/>
    <property type="evidence" value="ECO:0007669"/>
    <property type="project" value="TreeGrafter"/>
</dbReference>
<gene>
    <name evidence="1" type="ORF">ACOC_LOCUS5268</name>
</gene>
<accession>A0A0R3PKU4</accession>
<dbReference type="InterPro" id="IPR042238">
    <property type="entry name" value="Rad28/ERCC8/Ckn1/ATCSA-1"/>
</dbReference>
<evidence type="ECO:0000313" key="3">
    <source>
        <dbReference type="WBParaSite" id="ACOC_0000526701-mRNA-1"/>
    </source>
</evidence>
<proteinExistence type="predicted"/>
<evidence type="ECO:0000313" key="1">
    <source>
        <dbReference type="EMBL" id="VDM56853.1"/>
    </source>
</evidence>
<dbReference type="Proteomes" id="UP000267027">
    <property type="component" value="Unassembled WGS sequence"/>
</dbReference>
<dbReference type="InterPro" id="IPR015943">
    <property type="entry name" value="WD40/YVTN_repeat-like_dom_sf"/>
</dbReference>
<evidence type="ECO:0000313" key="2">
    <source>
        <dbReference type="Proteomes" id="UP000267027"/>
    </source>
</evidence>
<organism evidence="3">
    <name type="scientific">Angiostrongylus costaricensis</name>
    <name type="common">Nematode worm</name>
    <dbReference type="NCBI Taxonomy" id="334426"/>
    <lineage>
        <taxon>Eukaryota</taxon>
        <taxon>Metazoa</taxon>
        <taxon>Ecdysozoa</taxon>
        <taxon>Nematoda</taxon>
        <taxon>Chromadorea</taxon>
        <taxon>Rhabditida</taxon>
        <taxon>Rhabditina</taxon>
        <taxon>Rhabditomorpha</taxon>
        <taxon>Strongyloidea</taxon>
        <taxon>Metastrongylidae</taxon>
        <taxon>Angiostrongylus</taxon>
    </lineage>
</organism>